<evidence type="ECO:0000313" key="2">
    <source>
        <dbReference type="Proteomes" id="UP000002971"/>
    </source>
</evidence>
<gene>
    <name evidence="1" type="ORF">LRU_01886</name>
</gene>
<name>F7R2G6_9LACO</name>
<reference evidence="1 2" key="1">
    <citation type="journal article" date="2011" name="J. Bacteriol.">
        <title>Genome Sequence of Lactobacillus ruminis SPM0211, Isolated from a Fecal Sample from a Healthy Korean.</title>
        <authorList>
            <person name="Lee S."/>
            <person name="Cho Y.J."/>
            <person name="Lee A.H."/>
            <person name="Chun J."/>
            <person name="Ha N.J."/>
            <person name="Ko G."/>
        </authorList>
    </citation>
    <scope>NUCLEOTIDE SEQUENCE [LARGE SCALE GENOMIC DNA]</scope>
    <source>
        <strain evidence="1 2">SPM0211</strain>
    </source>
</reference>
<sequence>MGEGYKESELRKIFEDVNFRNENPTPRKEFDMLIDIQKTISEVKDKDYWDKIYNSELLA</sequence>
<proteinExistence type="predicted"/>
<accession>F7R2G6</accession>
<protein>
    <submittedName>
        <fullName evidence="1">Uncharacterized protein</fullName>
    </submittedName>
</protein>
<evidence type="ECO:0000313" key="1">
    <source>
        <dbReference type="EMBL" id="EGM50206.1"/>
    </source>
</evidence>
<dbReference type="EMBL" id="AFOJ01000007">
    <property type="protein sequence ID" value="EGM50206.1"/>
    <property type="molecule type" value="Genomic_DNA"/>
</dbReference>
<dbReference type="AlphaFoldDB" id="F7R2G6"/>
<comment type="caution">
    <text evidence="1">The sequence shown here is derived from an EMBL/GenBank/DDBJ whole genome shotgun (WGS) entry which is preliminary data.</text>
</comment>
<organism evidence="1 2">
    <name type="scientific">Ligilactobacillus ruminis SPM0211</name>
    <dbReference type="NCBI Taxonomy" id="1040964"/>
    <lineage>
        <taxon>Bacteria</taxon>
        <taxon>Bacillati</taxon>
        <taxon>Bacillota</taxon>
        <taxon>Bacilli</taxon>
        <taxon>Lactobacillales</taxon>
        <taxon>Lactobacillaceae</taxon>
        <taxon>Ligilactobacillus</taxon>
    </lineage>
</organism>
<dbReference type="Proteomes" id="UP000002971">
    <property type="component" value="Unassembled WGS sequence"/>
</dbReference>